<sequence length="206" mass="24128">VMEEGTEKKVSATTGFITGQLMIFISIYYAPLHLALGRPHTITALALPYLLFHFFWNNPKHFFDYGSTTRDLMFIIQIKKMSLKRHSIFVNFSNYSTIIIRMQNNYCSLRVQPIGVGHGVWRWWLIHGGLGQNCYVCKMIFFTHNTDYGRPSYCTSLEHNSALFLALMYFLDQVVFRTDKKRKVKEDGPFQVIKIIIDNAYKMDFR</sequence>
<keyword evidence="6" id="KW-0653">Protein transport</keyword>
<organism evidence="10 11">
    <name type="scientific">Olea europaea subsp. europaea</name>
    <dbReference type="NCBI Taxonomy" id="158383"/>
    <lineage>
        <taxon>Eukaryota</taxon>
        <taxon>Viridiplantae</taxon>
        <taxon>Streptophyta</taxon>
        <taxon>Embryophyta</taxon>
        <taxon>Tracheophyta</taxon>
        <taxon>Spermatophyta</taxon>
        <taxon>Magnoliopsida</taxon>
        <taxon>eudicotyledons</taxon>
        <taxon>Gunneridae</taxon>
        <taxon>Pentapetalae</taxon>
        <taxon>asterids</taxon>
        <taxon>lamiids</taxon>
        <taxon>Lamiales</taxon>
        <taxon>Oleaceae</taxon>
        <taxon>Oleeae</taxon>
        <taxon>Olea</taxon>
    </lineage>
</organism>
<keyword evidence="5 9" id="KW-0812">Transmembrane</keyword>
<dbReference type="EMBL" id="CACTIH010004066">
    <property type="protein sequence ID" value="CAA2989164.1"/>
    <property type="molecule type" value="Genomic_DNA"/>
</dbReference>
<name>A0A8S0SAA5_OLEEU</name>
<protein>
    <recommendedName>
        <fullName evidence="4">Protein TIC 214</fullName>
    </recommendedName>
    <alternativeName>
        <fullName evidence="8">Translocon at the inner envelope membrane of chloroplasts 214</fullName>
    </alternativeName>
</protein>
<dbReference type="GO" id="GO:0042170">
    <property type="term" value="C:plastid membrane"/>
    <property type="evidence" value="ECO:0007669"/>
    <property type="project" value="UniProtKB-SubCell"/>
</dbReference>
<evidence type="ECO:0000313" key="11">
    <source>
        <dbReference type="Proteomes" id="UP000594638"/>
    </source>
</evidence>
<dbReference type="InterPro" id="IPR008896">
    <property type="entry name" value="TIC214"/>
</dbReference>
<keyword evidence="6" id="KW-0813">Transport</keyword>
<evidence type="ECO:0000256" key="5">
    <source>
        <dbReference type="ARBA" id="ARBA00022692"/>
    </source>
</evidence>
<comment type="subcellular location">
    <subcellularLocation>
        <location evidence="1">Plastid membrane</location>
        <topology evidence="1">Multi-pass membrane protein</topology>
    </subcellularLocation>
</comment>
<evidence type="ECO:0000256" key="1">
    <source>
        <dbReference type="ARBA" id="ARBA00004446"/>
    </source>
</evidence>
<comment type="similarity">
    <text evidence="2">Belongs to the TIC214 family.</text>
</comment>
<reference evidence="10 11" key="1">
    <citation type="submission" date="2019-12" db="EMBL/GenBank/DDBJ databases">
        <authorList>
            <person name="Alioto T."/>
            <person name="Alioto T."/>
            <person name="Gomez Garrido J."/>
        </authorList>
    </citation>
    <scope>NUCLEOTIDE SEQUENCE [LARGE SCALE GENOMIC DNA]</scope>
</reference>
<evidence type="ECO:0000256" key="7">
    <source>
        <dbReference type="ARBA" id="ARBA00022989"/>
    </source>
</evidence>
<evidence type="ECO:0000256" key="2">
    <source>
        <dbReference type="ARBA" id="ARBA00009956"/>
    </source>
</evidence>
<evidence type="ECO:0000256" key="8">
    <source>
        <dbReference type="ARBA" id="ARBA00029978"/>
    </source>
</evidence>
<evidence type="ECO:0000256" key="6">
    <source>
        <dbReference type="ARBA" id="ARBA00022927"/>
    </source>
</evidence>
<keyword evidence="9" id="KW-0472">Membrane</keyword>
<keyword evidence="11" id="KW-1185">Reference proteome</keyword>
<dbReference type="AlphaFoldDB" id="A0A8S0SAA5"/>
<evidence type="ECO:0000313" key="10">
    <source>
        <dbReference type="EMBL" id="CAA2989164.1"/>
    </source>
</evidence>
<comment type="subunit">
    <text evidence="3">Part of the Tic complex.</text>
</comment>
<dbReference type="Pfam" id="PF05758">
    <property type="entry name" value="Ycf1"/>
    <property type="match status" value="1"/>
</dbReference>
<gene>
    <name evidence="10" type="ORF">OLEA9_A102908</name>
</gene>
<evidence type="ECO:0000256" key="9">
    <source>
        <dbReference type="SAM" id="Phobius"/>
    </source>
</evidence>
<dbReference type="GO" id="GO:0015031">
    <property type="term" value="P:protein transport"/>
    <property type="evidence" value="ECO:0007669"/>
    <property type="project" value="UniProtKB-KW"/>
</dbReference>
<evidence type="ECO:0000256" key="4">
    <source>
        <dbReference type="ARBA" id="ARBA00016640"/>
    </source>
</evidence>
<keyword evidence="7 9" id="KW-1133">Transmembrane helix</keyword>
<feature type="transmembrane region" description="Helical" evidence="9">
    <location>
        <begin position="12"/>
        <end position="30"/>
    </location>
</feature>
<evidence type="ECO:0000256" key="3">
    <source>
        <dbReference type="ARBA" id="ARBA00011510"/>
    </source>
</evidence>
<dbReference type="Gramene" id="OE9A102908T1">
    <property type="protein sequence ID" value="OE9A102908C1"/>
    <property type="gene ID" value="OE9A102908"/>
</dbReference>
<comment type="caution">
    <text evidence="10">The sequence shown here is derived from an EMBL/GenBank/DDBJ whole genome shotgun (WGS) entry which is preliminary data.</text>
</comment>
<feature type="non-terminal residue" evidence="10">
    <location>
        <position position="206"/>
    </location>
</feature>
<feature type="non-terminal residue" evidence="10">
    <location>
        <position position="1"/>
    </location>
</feature>
<dbReference type="OrthoDB" id="1000208at2759"/>
<dbReference type="Proteomes" id="UP000594638">
    <property type="component" value="Unassembled WGS sequence"/>
</dbReference>
<feature type="transmembrane region" description="Helical" evidence="9">
    <location>
        <begin position="36"/>
        <end position="56"/>
    </location>
</feature>
<accession>A0A8S0SAA5</accession>
<proteinExistence type="inferred from homology"/>